<feature type="transmembrane region" description="Helical" evidence="1">
    <location>
        <begin position="6"/>
        <end position="29"/>
    </location>
</feature>
<dbReference type="GO" id="GO:0016020">
    <property type="term" value="C:membrane"/>
    <property type="evidence" value="ECO:0007669"/>
    <property type="project" value="InterPro"/>
</dbReference>
<dbReference type="AlphaFoldDB" id="A0A644WWM1"/>
<evidence type="ECO:0000256" key="1">
    <source>
        <dbReference type="SAM" id="Phobius"/>
    </source>
</evidence>
<evidence type="ECO:0000313" key="2">
    <source>
        <dbReference type="EMBL" id="MPM08001.1"/>
    </source>
</evidence>
<reference evidence="2" key="1">
    <citation type="submission" date="2019-08" db="EMBL/GenBank/DDBJ databases">
        <authorList>
            <person name="Kucharzyk K."/>
            <person name="Murdoch R.W."/>
            <person name="Higgins S."/>
            <person name="Loffler F."/>
        </authorList>
    </citation>
    <scope>NUCLEOTIDE SEQUENCE</scope>
</reference>
<accession>A0A644WWM1</accession>
<keyword evidence="1" id="KW-0472">Membrane</keyword>
<sequence length="173" mass="17998">MQQNRNALKVAMVAVLTAVVVVFTLVVRIPTAKGYLNLCDVAICFIAFTFGPWSAFIAAGLGTALADLISGYAQWAPISFVVHGVEGLLIALIVRQKGNEAVSFVRKLLAGLVCIATVSLGYFALSALFISTVSVAAAEIPGNIAQSGVGFVLGLGVASAVKKAYPPVRSLSW</sequence>
<feature type="transmembrane region" description="Helical" evidence="1">
    <location>
        <begin position="108"/>
        <end position="138"/>
    </location>
</feature>
<keyword evidence="1" id="KW-0812">Transmembrane</keyword>
<dbReference type="EMBL" id="VSSQ01001400">
    <property type="protein sequence ID" value="MPM08001.1"/>
    <property type="molecule type" value="Genomic_DNA"/>
</dbReference>
<feature type="transmembrane region" description="Helical" evidence="1">
    <location>
        <begin position="72"/>
        <end position="96"/>
    </location>
</feature>
<proteinExistence type="predicted"/>
<comment type="caution">
    <text evidence="2">The sequence shown here is derived from an EMBL/GenBank/DDBJ whole genome shotgun (WGS) entry which is preliminary data.</text>
</comment>
<gene>
    <name evidence="2" type="primary">hmpT_1</name>
    <name evidence="2" type="ORF">SDC9_54313</name>
</gene>
<dbReference type="PANTHER" id="PTHR37815">
    <property type="entry name" value="UPF0397 PROTEIN BC_2624-RELATED"/>
    <property type="match status" value="1"/>
</dbReference>
<organism evidence="2">
    <name type="scientific">bioreactor metagenome</name>
    <dbReference type="NCBI Taxonomy" id="1076179"/>
    <lineage>
        <taxon>unclassified sequences</taxon>
        <taxon>metagenomes</taxon>
        <taxon>ecological metagenomes</taxon>
    </lineage>
</organism>
<dbReference type="Pfam" id="PF07155">
    <property type="entry name" value="ECF-ribofla_trS"/>
    <property type="match status" value="1"/>
</dbReference>
<dbReference type="Gene3D" id="1.10.1760.20">
    <property type="match status" value="1"/>
</dbReference>
<feature type="transmembrane region" description="Helical" evidence="1">
    <location>
        <begin position="144"/>
        <end position="161"/>
    </location>
</feature>
<dbReference type="PANTHER" id="PTHR37815:SF3">
    <property type="entry name" value="UPF0397 PROTEIN SPR0429"/>
    <property type="match status" value="1"/>
</dbReference>
<protein>
    <submittedName>
        <fullName evidence="2">Thiamine transporter HmpT</fullName>
    </submittedName>
</protein>
<name>A0A644WWM1_9ZZZZ</name>
<keyword evidence="1" id="KW-1133">Transmembrane helix</keyword>
<feature type="transmembrane region" description="Helical" evidence="1">
    <location>
        <begin position="41"/>
        <end position="66"/>
    </location>
</feature>
<dbReference type="InterPro" id="IPR009825">
    <property type="entry name" value="ECF_substrate-spec-like"/>
</dbReference>